<feature type="domain" description="Arf-GAP" evidence="7">
    <location>
        <begin position="9"/>
        <end position="133"/>
    </location>
</feature>
<dbReference type="PANTHER" id="PTHR45705">
    <property type="entry name" value="FI20236P1"/>
    <property type="match status" value="1"/>
</dbReference>
<dbReference type="Gene3D" id="1.10.220.150">
    <property type="entry name" value="Arf GTPase activating protein"/>
    <property type="match status" value="1"/>
</dbReference>
<evidence type="ECO:0000256" key="2">
    <source>
        <dbReference type="ARBA" id="ARBA00022723"/>
    </source>
</evidence>
<evidence type="ECO:0000256" key="3">
    <source>
        <dbReference type="ARBA" id="ARBA00022771"/>
    </source>
</evidence>
<keyword evidence="1" id="KW-0343">GTPase activation</keyword>
<dbReference type="FunFam" id="1.10.220.150:FF:000009">
    <property type="entry name" value="stromal membrane-associated protein 1 isoform X1"/>
    <property type="match status" value="1"/>
</dbReference>
<dbReference type="InterPro" id="IPR001164">
    <property type="entry name" value="ArfGAP_dom"/>
</dbReference>
<dbReference type="InterPro" id="IPR051718">
    <property type="entry name" value="ARF_GTPase-activating"/>
</dbReference>
<dbReference type="PROSITE" id="PS50115">
    <property type="entry name" value="ARFGAP"/>
    <property type="match status" value="1"/>
</dbReference>
<feature type="compositionally biased region" description="Low complexity" evidence="6">
    <location>
        <begin position="281"/>
        <end position="305"/>
    </location>
</feature>
<name>A0A9P6B1H0_9AGAM</name>
<proteinExistence type="predicted"/>
<evidence type="ECO:0000259" key="7">
    <source>
        <dbReference type="PROSITE" id="PS50115"/>
    </source>
</evidence>
<dbReference type="SUPFAM" id="SSF57863">
    <property type="entry name" value="ArfGap/RecO-like zinc finger"/>
    <property type="match status" value="1"/>
</dbReference>
<keyword evidence="4" id="KW-0862">Zinc</keyword>
<dbReference type="OrthoDB" id="10266696at2759"/>
<dbReference type="GO" id="GO:0005737">
    <property type="term" value="C:cytoplasm"/>
    <property type="evidence" value="ECO:0007669"/>
    <property type="project" value="TreeGrafter"/>
</dbReference>
<dbReference type="Pfam" id="PF01412">
    <property type="entry name" value="ArfGap"/>
    <property type="match status" value="1"/>
</dbReference>
<accession>A0A9P6B1H0</accession>
<evidence type="ECO:0000313" key="9">
    <source>
        <dbReference type="Proteomes" id="UP000886523"/>
    </source>
</evidence>
<gene>
    <name evidence="8" type="ORF">BS47DRAFT_732405</name>
</gene>
<feature type="region of interest" description="Disordered" evidence="6">
    <location>
        <begin position="126"/>
        <end position="324"/>
    </location>
</feature>
<dbReference type="PRINTS" id="PR00405">
    <property type="entry name" value="REVINTRACTNG"/>
</dbReference>
<dbReference type="CDD" id="cd08204">
    <property type="entry name" value="ArfGap"/>
    <property type="match status" value="1"/>
</dbReference>
<dbReference type="GO" id="GO:0008270">
    <property type="term" value="F:zinc ion binding"/>
    <property type="evidence" value="ECO:0007669"/>
    <property type="project" value="UniProtKB-KW"/>
</dbReference>
<keyword evidence="9" id="KW-1185">Reference proteome</keyword>
<feature type="region of interest" description="Disordered" evidence="6">
    <location>
        <begin position="85"/>
        <end position="107"/>
    </location>
</feature>
<dbReference type="Proteomes" id="UP000886523">
    <property type="component" value="Unassembled WGS sequence"/>
</dbReference>
<comment type="caution">
    <text evidence="8">The sequence shown here is derived from an EMBL/GenBank/DDBJ whole genome shotgun (WGS) entry which is preliminary data.</text>
</comment>
<organism evidence="8 9">
    <name type="scientific">Hydnum rufescens UP504</name>
    <dbReference type="NCBI Taxonomy" id="1448309"/>
    <lineage>
        <taxon>Eukaryota</taxon>
        <taxon>Fungi</taxon>
        <taxon>Dikarya</taxon>
        <taxon>Basidiomycota</taxon>
        <taxon>Agaricomycotina</taxon>
        <taxon>Agaricomycetes</taxon>
        <taxon>Cantharellales</taxon>
        <taxon>Hydnaceae</taxon>
        <taxon>Hydnum</taxon>
    </lineage>
</organism>
<dbReference type="SMART" id="SM00105">
    <property type="entry name" value="ArfGap"/>
    <property type="match status" value="1"/>
</dbReference>
<dbReference type="InterPro" id="IPR038508">
    <property type="entry name" value="ArfGAP_dom_sf"/>
</dbReference>
<evidence type="ECO:0000256" key="1">
    <source>
        <dbReference type="ARBA" id="ARBA00022468"/>
    </source>
</evidence>
<evidence type="ECO:0000313" key="8">
    <source>
        <dbReference type="EMBL" id="KAF9515958.1"/>
    </source>
</evidence>
<keyword evidence="3 5" id="KW-0863">Zinc-finger</keyword>
<reference evidence="8" key="1">
    <citation type="journal article" date="2020" name="Nat. Commun.">
        <title>Large-scale genome sequencing of mycorrhizal fungi provides insights into the early evolution of symbiotic traits.</title>
        <authorList>
            <person name="Miyauchi S."/>
            <person name="Kiss E."/>
            <person name="Kuo A."/>
            <person name="Drula E."/>
            <person name="Kohler A."/>
            <person name="Sanchez-Garcia M."/>
            <person name="Morin E."/>
            <person name="Andreopoulos B."/>
            <person name="Barry K.W."/>
            <person name="Bonito G."/>
            <person name="Buee M."/>
            <person name="Carver A."/>
            <person name="Chen C."/>
            <person name="Cichocki N."/>
            <person name="Clum A."/>
            <person name="Culley D."/>
            <person name="Crous P.W."/>
            <person name="Fauchery L."/>
            <person name="Girlanda M."/>
            <person name="Hayes R.D."/>
            <person name="Keri Z."/>
            <person name="LaButti K."/>
            <person name="Lipzen A."/>
            <person name="Lombard V."/>
            <person name="Magnuson J."/>
            <person name="Maillard F."/>
            <person name="Murat C."/>
            <person name="Nolan M."/>
            <person name="Ohm R.A."/>
            <person name="Pangilinan J."/>
            <person name="Pereira M.F."/>
            <person name="Perotto S."/>
            <person name="Peter M."/>
            <person name="Pfister S."/>
            <person name="Riley R."/>
            <person name="Sitrit Y."/>
            <person name="Stielow J.B."/>
            <person name="Szollosi G."/>
            <person name="Zifcakova L."/>
            <person name="Stursova M."/>
            <person name="Spatafora J.W."/>
            <person name="Tedersoo L."/>
            <person name="Vaario L.M."/>
            <person name="Yamada A."/>
            <person name="Yan M."/>
            <person name="Wang P."/>
            <person name="Xu J."/>
            <person name="Bruns T."/>
            <person name="Baldrian P."/>
            <person name="Vilgalys R."/>
            <person name="Dunand C."/>
            <person name="Henrissat B."/>
            <person name="Grigoriev I.V."/>
            <person name="Hibbett D."/>
            <person name="Nagy L.G."/>
            <person name="Martin F.M."/>
        </authorList>
    </citation>
    <scope>NUCLEOTIDE SEQUENCE</scope>
    <source>
        <strain evidence="8">UP504</strain>
    </source>
</reference>
<keyword evidence="2" id="KW-0479">Metal-binding</keyword>
<evidence type="ECO:0000256" key="6">
    <source>
        <dbReference type="SAM" id="MobiDB-lite"/>
    </source>
</evidence>
<dbReference type="EMBL" id="MU128945">
    <property type="protein sequence ID" value="KAF9515958.1"/>
    <property type="molecule type" value="Genomic_DNA"/>
</dbReference>
<dbReference type="AlphaFoldDB" id="A0A9P6B1H0"/>
<feature type="compositionally biased region" description="Pro residues" evidence="6">
    <location>
        <begin position="129"/>
        <end position="142"/>
    </location>
</feature>
<evidence type="ECO:0000256" key="5">
    <source>
        <dbReference type="PROSITE-ProRule" id="PRU00288"/>
    </source>
</evidence>
<sequence>MALRADKHQRILAELLTRPGNDICADCRSRAPRWAAWNIGVFLCVHCASIHRKMGTHISKVVTLDTWTKEQVESMKTMGNLNANQIFNPNERRHPPPPDSDENDRGSDMEKFIRNKYQYKQFMASVPATSPPSAPPPVPKDPVPGRSGGASLGSQSDVEDVIQLRRAPSRAKSTPIVSSKSSSHSQNVLSSFNPPPASSSTSSRAPVFGSGNLPYRPSTASALEPPPPSQRANSSKSQTYPQPVPIPPDPSPQPYNNQPRLQYASQVSPGPTNPLWQDMMSLSLSPGVTSPSTSSTSGSVFSSPSYANGSSFEPSAIRSWCVSE</sequence>
<dbReference type="GO" id="GO:0005096">
    <property type="term" value="F:GTPase activator activity"/>
    <property type="evidence" value="ECO:0007669"/>
    <property type="project" value="UniProtKB-KW"/>
</dbReference>
<feature type="compositionally biased region" description="Low complexity" evidence="6">
    <location>
        <begin position="173"/>
        <end position="206"/>
    </location>
</feature>
<dbReference type="PANTHER" id="PTHR45705:SF1">
    <property type="entry name" value="FI20236P1"/>
    <property type="match status" value="1"/>
</dbReference>
<evidence type="ECO:0000256" key="4">
    <source>
        <dbReference type="ARBA" id="ARBA00022833"/>
    </source>
</evidence>
<feature type="compositionally biased region" description="Pro residues" evidence="6">
    <location>
        <begin position="242"/>
        <end position="253"/>
    </location>
</feature>
<protein>
    <recommendedName>
        <fullName evidence="7">Arf-GAP domain-containing protein</fullName>
    </recommendedName>
</protein>
<dbReference type="InterPro" id="IPR037278">
    <property type="entry name" value="ARFGAP/RecO"/>
</dbReference>